<dbReference type="Pfam" id="PF08867">
    <property type="entry name" value="FRG"/>
    <property type="match status" value="1"/>
</dbReference>
<dbReference type="OrthoDB" id="9816036at2"/>
<keyword evidence="3" id="KW-1185">Reference proteome</keyword>
<sequence>MERVALACWDDFEAQLKKLDEEANAVEDARGDVRASGYLFRGHGDADYPLQTSLERFFARPLSLADYYRLALVAKPRLEAFTGRRWELPSQEAYAAWLEGAAGSTLDDYPAYDYLAYLRHHGFPSPLLDWTQSPYVAAFFAFRYPLPGAKAVAVYAYRDAPDAKTASSGAARIHRQGPYVSSDKRHFLQQSQYTFCTRTDDAGVVGYIGHEQAFRDVSPADRIRKFLIPLSARRQALMQLNRMNINAFSLFGSEDSLVETIAISDIYLRGGDL</sequence>
<evidence type="ECO:0000259" key="1">
    <source>
        <dbReference type="SMART" id="SM00901"/>
    </source>
</evidence>
<dbReference type="SMART" id="SM00901">
    <property type="entry name" value="FRG"/>
    <property type="match status" value="1"/>
</dbReference>
<dbReference type="EMBL" id="CP000116">
    <property type="protein sequence ID" value="AAZ98419.1"/>
    <property type="molecule type" value="Genomic_DNA"/>
</dbReference>
<proteinExistence type="predicted"/>
<feature type="domain" description="FRG" evidence="1">
    <location>
        <begin position="34"/>
        <end position="153"/>
    </location>
</feature>
<dbReference type="InterPro" id="IPR014966">
    <property type="entry name" value="FRG-dom"/>
</dbReference>
<dbReference type="KEGG" id="tbd:Tbd_2466"/>
<dbReference type="Proteomes" id="UP000008291">
    <property type="component" value="Chromosome"/>
</dbReference>
<dbReference type="eggNOG" id="ENOG5032SNT">
    <property type="taxonomic scope" value="Bacteria"/>
</dbReference>
<evidence type="ECO:0000313" key="3">
    <source>
        <dbReference type="Proteomes" id="UP000008291"/>
    </source>
</evidence>
<dbReference type="DNASU" id="3671785"/>
<name>Q3SG37_THIDA</name>
<gene>
    <name evidence="2" type="ordered locus">Tbd_2466</name>
</gene>
<dbReference type="AlphaFoldDB" id="Q3SG37"/>
<reference evidence="2 3" key="1">
    <citation type="journal article" date="2006" name="J. Bacteriol.">
        <title>The genome sequence of the obligately chemolithoautotrophic, facultatively anaerobic bacterium Thiobacillus denitrificans.</title>
        <authorList>
            <person name="Beller H.R."/>
            <person name="Chain P.S."/>
            <person name="Letain T.E."/>
            <person name="Chakicherla A."/>
            <person name="Larimer F.W."/>
            <person name="Richardson P.M."/>
            <person name="Coleman M.A."/>
            <person name="Wood A.P."/>
            <person name="Kelly D.P."/>
        </authorList>
    </citation>
    <scope>NUCLEOTIDE SEQUENCE [LARGE SCALE GENOMIC DNA]</scope>
    <source>
        <strain evidence="2 3">ATCC 25259</strain>
    </source>
</reference>
<accession>Q3SG37</accession>
<dbReference type="RefSeq" id="WP_011312978.1">
    <property type="nucleotide sequence ID" value="NC_007404.1"/>
</dbReference>
<evidence type="ECO:0000313" key="2">
    <source>
        <dbReference type="EMBL" id="AAZ98419.1"/>
    </source>
</evidence>
<protein>
    <recommendedName>
        <fullName evidence="1">FRG domain-containing protein</fullName>
    </recommendedName>
</protein>
<organism evidence="2 3">
    <name type="scientific">Thiobacillus denitrificans (strain ATCC 25259 / T1)</name>
    <dbReference type="NCBI Taxonomy" id="292415"/>
    <lineage>
        <taxon>Bacteria</taxon>
        <taxon>Pseudomonadati</taxon>
        <taxon>Pseudomonadota</taxon>
        <taxon>Betaproteobacteria</taxon>
        <taxon>Nitrosomonadales</taxon>
        <taxon>Thiobacillaceae</taxon>
        <taxon>Thiobacillus</taxon>
    </lineage>
</organism>
<dbReference type="HOGENOM" id="CLU_1060554_0_0_4"/>
<dbReference type="STRING" id="292415.Tbd_2466"/>